<reference evidence="1" key="1">
    <citation type="submission" date="2021-02" db="EMBL/GenBank/DDBJ databases">
        <authorList>
            <person name="Dougan E. K."/>
            <person name="Rhodes N."/>
            <person name="Thang M."/>
            <person name="Chan C."/>
        </authorList>
    </citation>
    <scope>NUCLEOTIDE SEQUENCE</scope>
</reference>
<organism evidence="1 2">
    <name type="scientific">Polarella glacialis</name>
    <name type="common">Dinoflagellate</name>
    <dbReference type="NCBI Taxonomy" id="89957"/>
    <lineage>
        <taxon>Eukaryota</taxon>
        <taxon>Sar</taxon>
        <taxon>Alveolata</taxon>
        <taxon>Dinophyceae</taxon>
        <taxon>Suessiales</taxon>
        <taxon>Suessiaceae</taxon>
        <taxon>Polarella</taxon>
    </lineage>
</organism>
<dbReference type="EMBL" id="CAJNNW010024869">
    <property type="protein sequence ID" value="CAE8674640.1"/>
    <property type="molecule type" value="Genomic_DNA"/>
</dbReference>
<dbReference type="Gene3D" id="3.80.10.10">
    <property type="entry name" value="Ribonuclease Inhibitor"/>
    <property type="match status" value="1"/>
</dbReference>
<dbReference type="InterPro" id="IPR001611">
    <property type="entry name" value="Leu-rich_rpt"/>
</dbReference>
<evidence type="ECO:0000313" key="1">
    <source>
        <dbReference type="EMBL" id="CAE8674640.1"/>
    </source>
</evidence>
<sequence length="120" mass="12586">MRLDISENRVTANGMARLLAALGGKHTLRSLDLGGNEHIGTGLTSSQECAQEVASSLGQVGLQDLHLWRCGLGDAACALVVDAKPPRLKLLNLAANPLSAALKSKLLRSPLCGPSGYIRM</sequence>
<protein>
    <submittedName>
        <fullName evidence="1">Uncharacterized protein</fullName>
    </submittedName>
</protein>
<dbReference type="Proteomes" id="UP000626109">
    <property type="component" value="Unassembled WGS sequence"/>
</dbReference>
<name>A0A813JCR5_POLGL</name>
<dbReference type="InterPro" id="IPR032675">
    <property type="entry name" value="LRR_dom_sf"/>
</dbReference>
<accession>A0A813JCR5</accession>
<evidence type="ECO:0000313" key="2">
    <source>
        <dbReference type="Proteomes" id="UP000626109"/>
    </source>
</evidence>
<dbReference type="AlphaFoldDB" id="A0A813JCR5"/>
<gene>
    <name evidence="1" type="ORF">PGLA2088_LOCUS19032</name>
</gene>
<dbReference type="SUPFAM" id="SSF52047">
    <property type="entry name" value="RNI-like"/>
    <property type="match status" value="1"/>
</dbReference>
<comment type="caution">
    <text evidence="1">The sequence shown here is derived from an EMBL/GenBank/DDBJ whole genome shotgun (WGS) entry which is preliminary data.</text>
</comment>
<proteinExistence type="predicted"/>
<dbReference type="Pfam" id="PF13516">
    <property type="entry name" value="LRR_6"/>
    <property type="match status" value="1"/>
</dbReference>